<dbReference type="GO" id="GO:0001678">
    <property type="term" value="P:intracellular glucose homeostasis"/>
    <property type="evidence" value="ECO:0007669"/>
    <property type="project" value="InterPro"/>
</dbReference>
<organism evidence="9 10">
    <name type="scientific">Plectosphaerella cucumerina</name>
    <dbReference type="NCBI Taxonomy" id="40658"/>
    <lineage>
        <taxon>Eukaryota</taxon>
        <taxon>Fungi</taxon>
        <taxon>Dikarya</taxon>
        <taxon>Ascomycota</taxon>
        <taxon>Pezizomycotina</taxon>
        <taxon>Sordariomycetes</taxon>
        <taxon>Hypocreomycetidae</taxon>
        <taxon>Glomerellales</taxon>
        <taxon>Plectosphaerellaceae</taxon>
        <taxon>Plectosphaerella</taxon>
    </lineage>
</organism>
<keyword evidence="3 6" id="KW-0547">Nucleotide-binding</keyword>
<name>A0A8K0WZM2_9PEZI</name>
<evidence type="ECO:0000313" key="9">
    <source>
        <dbReference type="EMBL" id="KAH7353614.1"/>
    </source>
</evidence>
<dbReference type="GO" id="GO:0005536">
    <property type="term" value="F:D-glucose binding"/>
    <property type="evidence" value="ECO:0007669"/>
    <property type="project" value="InterPro"/>
</dbReference>
<keyword evidence="6" id="KW-0324">Glycolysis</keyword>
<dbReference type="InterPro" id="IPR001312">
    <property type="entry name" value="Hexokinase"/>
</dbReference>
<dbReference type="CDD" id="cd24000">
    <property type="entry name" value="ASKHA_NBD_HK"/>
    <property type="match status" value="1"/>
</dbReference>
<evidence type="ECO:0000256" key="6">
    <source>
        <dbReference type="RuleBase" id="RU362007"/>
    </source>
</evidence>
<dbReference type="GO" id="GO:0008865">
    <property type="term" value="F:fructokinase activity"/>
    <property type="evidence" value="ECO:0007669"/>
    <property type="project" value="TreeGrafter"/>
</dbReference>
<dbReference type="GO" id="GO:0005524">
    <property type="term" value="F:ATP binding"/>
    <property type="evidence" value="ECO:0007669"/>
    <property type="project" value="UniProtKB-UniRule"/>
</dbReference>
<evidence type="ECO:0000256" key="1">
    <source>
        <dbReference type="ARBA" id="ARBA00009225"/>
    </source>
</evidence>
<dbReference type="OrthoDB" id="419537at2759"/>
<evidence type="ECO:0000256" key="5">
    <source>
        <dbReference type="ARBA" id="ARBA00022840"/>
    </source>
</evidence>
<dbReference type="Gene3D" id="3.30.420.40">
    <property type="match status" value="1"/>
</dbReference>
<dbReference type="PANTHER" id="PTHR19443">
    <property type="entry name" value="HEXOKINASE"/>
    <property type="match status" value="1"/>
</dbReference>
<proteinExistence type="inferred from homology"/>
<dbReference type="Proteomes" id="UP000813385">
    <property type="component" value="Unassembled WGS sequence"/>
</dbReference>
<dbReference type="GO" id="GO:0005739">
    <property type="term" value="C:mitochondrion"/>
    <property type="evidence" value="ECO:0007669"/>
    <property type="project" value="TreeGrafter"/>
</dbReference>
<dbReference type="Pfam" id="PF03727">
    <property type="entry name" value="Hexokinase_2"/>
    <property type="match status" value="1"/>
</dbReference>
<dbReference type="GO" id="GO:0006006">
    <property type="term" value="P:glucose metabolic process"/>
    <property type="evidence" value="ECO:0007669"/>
    <property type="project" value="TreeGrafter"/>
</dbReference>
<evidence type="ECO:0000256" key="4">
    <source>
        <dbReference type="ARBA" id="ARBA00022777"/>
    </source>
</evidence>
<dbReference type="PANTHER" id="PTHR19443:SF29">
    <property type="entry name" value="PHOSPHOTRANSFERASE"/>
    <property type="match status" value="1"/>
</dbReference>
<evidence type="ECO:0000259" key="7">
    <source>
        <dbReference type="Pfam" id="PF00349"/>
    </source>
</evidence>
<dbReference type="Gene3D" id="3.40.367.20">
    <property type="match status" value="1"/>
</dbReference>
<feature type="domain" description="Hexokinase N-terminal" evidence="7">
    <location>
        <begin position="7"/>
        <end position="231"/>
    </location>
</feature>
<evidence type="ECO:0000313" key="10">
    <source>
        <dbReference type="Proteomes" id="UP000813385"/>
    </source>
</evidence>
<comment type="caution">
    <text evidence="9">The sequence shown here is derived from an EMBL/GenBank/DDBJ whole genome shotgun (WGS) entry which is preliminary data.</text>
</comment>
<feature type="domain" description="Hexokinase C-terminal" evidence="8">
    <location>
        <begin position="243"/>
        <end position="512"/>
    </location>
</feature>
<evidence type="ECO:0000256" key="2">
    <source>
        <dbReference type="ARBA" id="ARBA00022679"/>
    </source>
</evidence>
<dbReference type="EMBL" id="JAGPXD010000005">
    <property type="protein sequence ID" value="KAH7353614.1"/>
    <property type="molecule type" value="Genomic_DNA"/>
</dbReference>
<evidence type="ECO:0000256" key="3">
    <source>
        <dbReference type="ARBA" id="ARBA00022741"/>
    </source>
</evidence>
<dbReference type="Pfam" id="PF00349">
    <property type="entry name" value="Hexokinase_1"/>
    <property type="match status" value="1"/>
</dbReference>
<dbReference type="PRINTS" id="PR00475">
    <property type="entry name" value="HEXOKINASE"/>
</dbReference>
<dbReference type="GO" id="GO:0006096">
    <property type="term" value="P:glycolytic process"/>
    <property type="evidence" value="ECO:0007669"/>
    <property type="project" value="UniProtKB-UniPathway"/>
</dbReference>
<dbReference type="GO" id="GO:0006013">
    <property type="term" value="P:mannose metabolic process"/>
    <property type="evidence" value="ECO:0007669"/>
    <property type="project" value="TreeGrafter"/>
</dbReference>
<keyword evidence="4 6" id="KW-0418">Kinase</keyword>
<keyword evidence="2 6" id="KW-0808">Transferase</keyword>
<evidence type="ECO:0000259" key="8">
    <source>
        <dbReference type="Pfam" id="PF03727"/>
    </source>
</evidence>
<dbReference type="SUPFAM" id="SSF53067">
    <property type="entry name" value="Actin-like ATPase domain"/>
    <property type="match status" value="2"/>
</dbReference>
<sequence length="522" mass="56015">MEPDARLQDFLQPLRIDSDVVHRLSEGLLATFRQLAAEDKQQFLPTPISESILRPVSKTGHGRHLAIDIGGTNLRVGFIELSGQDVADALANGNSNGNGNGATSGISSPRVTRLKERSWPIADHIKNADVISLFEWVGECIASVVAEGTRDWDLPADREIPLGITFSFPMIQHSLSEAALMAMGKGFVVEGNPELSPLVLDGYRKARGSLPPIKIAAIANDSVSTLVSFIYAHGETSTRKACMGLIVGTGCNATVPLELRLLHKSKRPQVVSLLPGESLDHLRIAVNTEWSINGSAPPLRDLGLVTKWDEILDRAGEIPGFQPLEYMTSGRYLGELGRLMLVDYLENILNISPTSFPPAITQRHGISTTFLSHFRPLDPAKLVSSLNVELPPAEGGPFTWTPEIAIALYHITKAIEVRAAGIVSAGIVALLKLAGDFPSGPPAPGVNGIHPVRELGVGYTGGCIAHFQDYLEDTQRFLDDLVRIDLGPDAPVKVVLIPCHDGGIKGAGILAAAAESSQDRQV</sequence>
<dbReference type="AlphaFoldDB" id="A0A8K0WZM2"/>
<keyword evidence="10" id="KW-1185">Reference proteome</keyword>
<accession>A0A8K0WZM2</accession>
<gene>
    <name evidence="9" type="ORF">B0T11DRAFT_119235</name>
</gene>
<comment type="similarity">
    <text evidence="1 6">Belongs to the hexokinase family.</text>
</comment>
<protein>
    <recommendedName>
        <fullName evidence="6">Phosphotransferase</fullName>
        <ecNumber evidence="6">2.7.1.-</ecNumber>
    </recommendedName>
</protein>
<dbReference type="InterPro" id="IPR022673">
    <property type="entry name" value="Hexokinase_C"/>
</dbReference>
<reference evidence="9" key="1">
    <citation type="journal article" date="2021" name="Nat. Commun.">
        <title>Genetic determinants of endophytism in the Arabidopsis root mycobiome.</title>
        <authorList>
            <person name="Mesny F."/>
            <person name="Miyauchi S."/>
            <person name="Thiergart T."/>
            <person name="Pickel B."/>
            <person name="Atanasova L."/>
            <person name="Karlsson M."/>
            <person name="Huettel B."/>
            <person name="Barry K.W."/>
            <person name="Haridas S."/>
            <person name="Chen C."/>
            <person name="Bauer D."/>
            <person name="Andreopoulos W."/>
            <person name="Pangilinan J."/>
            <person name="LaButti K."/>
            <person name="Riley R."/>
            <person name="Lipzen A."/>
            <person name="Clum A."/>
            <person name="Drula E."/>
            <person name="Henrissat B."/>
            <person name="Kohler A."/>
            <person name="Grigoriev I.V."/>
            <person name="Martin F.M."/>
            <person name="Hacquard S."/>
        </authorList>
    </citation>
    <scope>NUCLEOTIDE SEQUENCE</scope>
    <source>
        <strain evidence="9">MPI-CAGE-AT-0016</strain>
    </source>
</reference>
<dbReference type="UniPathway" id="UPA00109">
    <property type="reaction ID" value="UER00180"/>
</dbReference>
<dbReference type="GO" id="GO:0004340">
    <property type="term" value="F:glucokinase activity"/>
    <property type="evidence" value="ECO:0007669"/>
    <property type="project" value="TreeGrafter"/>
</dbReference>
<dbReference type="EC" id="2.7.1.-" evidence="6"/>
<dbReference type="PROSITE" id="PS51748">
    <property type="entry name" value="HEXOKINASE_2"/>
    <property type="match status" value="1"/>
</dbReference>
<keyword evidence="5 6" id="KW-0067">ATP-binding</keyword>
<dbReference type="InterPro" id="IPR022672">
    <property type="entry name" value="Hexokinase_N"/>
</dbReference>
<dbReference type="GO" id="GO:0005829">
    <property type="term" value="C:cytosol"/>
    <property type="evidence" value="ECO:0007669"/>
    <property type="project" value="TreeGrafter"/>
</dbReference>
<dbReference type="InterPro" id="IPR043129">
    <property type="entry name" value="ATPase_NBD"/>
</dbReference>
<dbReference type="GO" id="GO:0019158">
    <property type="term" value="F:mannokinase activity"/>
    <property type="evidence" value="ECO:0007669"/>
    <property type="project" value="TreeGrafter"/>
</dbReference>